<dbReference type="Proteomes" id="UP000283458">
    <property type="component" value="Unassembled WGS sequence"/>
</dbReference>
<dbReference type="SUPFAM" id="SSF51197">
    <property type="entry name" value="Clavaminate synthase-like"/>
    <property type="match status" value="1"/>
</dbReference>
<proteinExistence type="predicted"/>
<gene>
    <name evidence="2" type="ORF">D3877_03670</name>
</gene>
<evidence type="ECO:0000259" key="1">
    <source>
        <dbReference type="Pfam" id="PF05118"/>
    </source>
</evidence>
<name>A0A418W1B0_9PROT</name>
<dbReference type="Pfam" id="PF05118">
    <property type="entry name" value="Asp_Arg_Hydrox"/>
    <property type="match status" value="1"/>
</dbReference>
<dbReference type="AlphaFoldDB" id="A0A418W1B0"/>
<keyword evidence="3" id="KW-1185">Reference proteome</keyword>
<dbReference type="OrthoDB" id="1441538at2"/>
<dbReference type="Gene3D" id="2.60.120.330">
    <property type="entry name" value="B-lactam Antibiotic, Isopenicillin N Synthase, Chain"/>
    <property type="match status" value="1"/>
</dbReference>
<dbReference type="InterPro" id="IPR007803">
    <property type="entry name" value="Asp/Arg/Pro-Hydrxlase"/>
</dbReference>
<reference evidence="2 3" key="1">
    <citation type="submission" date="2018-09" db="EMBL/GenBank/DDBJ databases">
        <authorList>
            <person name="Zhu H."/>
        </authorList>
    </citation>
    <scope>NUCLEOTIDE SEQUENCE [LARGE SCALE GENOMIC DNA]</scope>
    <source>
        <strain evidence="2 3">K2W22B-5</strain>
    </source>
</reference>
<sequence>MFAWQEATVGSGLTLHAPLTLKTDIAALQADFDALDATLAPDQRHFFSGGDEWTAITLVNRPVGSNTNLPDNATPLLERMPSVRALLERFAAPVLGCYISRQPPRGRLVWHFDNQALHLSECRLLVPIHAPPGARTLIGAEAVAYPEGVAWTGDFSFPHQVENEADRQRIVLLIDAPSTDWVHGLAPAALAANAPLRHELAETARNALVEWRTRRQP</sequence>
<feature type="domain" description="Aspartyl/asparaginy/proline hydroxylase" evidence="1">
    <location>
        <begin position="22"/>
        <end position="176"/>
    </location>
</feature>
<evidence type="ECO:0000313" key="2">
    <source>
        <dbReference type="EMBL" id="RJF83749.1"/>
    </source>
</evidence>
<organism evidence="2 3">
    <name type="scientific">Azospirillum cavernae</name>
    <dbReference type="NCBI Taxonomy" id="2320860"/>
    <lineage>
        <taxon>Bacteria</taxon>
        <taxon>Pseudomonadati</taxon>
        <taxon>Pseudomonadota</taxon>
        <taxon>Alphaproteobacteria</taxon>
        <taxon>Rhodospirillales</taxon>
        <taxon>Azospirillaceae</taxon>
        <taxon>Azospirillum</taxon>
    </lineage>
</organism>
<dbReference type="InterPro" id="IPR027443">
    <property type="entry name" value="IPNS-like_sf"/>
</dbReference>
<protein>
    <recommendedName>
        <fullName evidence="1">Aspartyl/asparaginy/proline hydroxylase domain-containing protein</fullName>
    </recommendedName>
</protein>
<evidence type="ECO:0000313" key="3">
    <source>
        <dbReference type="Proteomes" id="UP000283458"/>
    </source>
</evidence>
<dbReference type="EMBL" id="QYUL01000001">
    <property type="protein sequence ID" value="RJF83749.1"/>
    <property type="molecule type" value="Genomic_DNA"/>
</dbReference>
<comment type="caution">
    <text evidence="2">The sequence shown here is derived from an EMBL/GenBank/DDBJ whole genome shotgun (WGS) entry which is preliminary data.</text>
</comment>
<dbReference type="RefSeq" id="WP_119829389.1">
    <property type="nucleotide sequence ID" value="NZ_QYUL01000001.1"/>
</dbReference>
<accession>A0A418W1B0</accession>